<dbReference type="PROSITE" id="PS50181">
    <property type="entry name" value="FBOX"/>
    <property type="match status" value="1"/>
</dbReference>
<accession>A0A6P6WZX9</accession>
<dbReference type="OrthoDB" id="1702120at2759"/>
<dbReference type="Gene3D" id="1.20.1280.50">
    <property type="match status" value="1"/>
</dbReference>
<dbReference type="PANTHER" id="PTHR31672:SF13">
    <property type="entry name" value="F-BOX PROTEIN CPR30-LIKE"/>
    <property type="match status" value="1"/>
</dbReference>
<dbReference type="InterPro" id="IPR050796">
    <property type="entry name" value="SCF_F-box_component"/>
</dbReference>
<reference evidence="2" key="1">
    <citation type="journal article" date="2025" name="Foods">
        <title>Unveiling the Microbial Signatures of Arabica Coffee Cherries: Insights into Ripeness Specific Diversity, Functional Traits, and Implications for Quality and Safety.</title>
        <authorList>
            <consortium name="RefSeq"/>
            <person name="Tenea G.N."/>
            <person name="Cifuentes V."/>
            <person name="Reyes P."/>
            <person name="Cevallos-Vallejos M."/>
        </authorList>
    </citation>
    <scope>NUCLEOTIDE SEQUENCE [LARGE SCALE GENOMIC DNA]</scope>
</reference>
<evidence type="ECO:0000313" key="2">
    <source>
        <dbReference type="Proteomes" id="UP001652660"/>
    </source>
</evidence>
<protein>
    <submittedName>
        <fullName evidence="3">F-box/kelch-repeat protein At3g23880-like</fullName>
    </submittedName>
</protein>
<dbReference type="InterPro" id="IPR006527">
    <property type="entry name" value="F-box-assoc_dom_typ1"/>
</dbReference>
<keyword evidence="2" id="KW-1185">Reference proteome</keyword>
<dbReference type="InterPro" id="IPR036047">
    <property type="entry name" value="F-box-like_dom_sf"/>
</dbReference>
<dbReference type="InterPro" id="IPR017451">
    <property type="entry name" value="F-box-assoc_interact_dom"/>
</dbReference>
<feature type="domain" description="F-box" evidence="1">
    <location>
        <begin position="7"/>
        <end position="53"/>
    </location>
</feature>
<proteinExistence type="predicted"/>
<dbReference type="Pfam" id="PF07734">
    <property type="entry name" value="FBA_1"/>
    <property type="match status" value="1"/>
</dbReference>
<dbReference type="NCBIfam" id="TIGR01640">
    <property type="entry name" value="F_box_assoc_1"/>
    <property type="match status" value="1"/>
</dbReference>
<dbReference type="Pfam" id="PF00646">
    <property type="entry name" value="F-box"/>
    <property type="match status" value="1"/>
</dbReference>
<dbReference type="RefSeq" id="XP_027120904.1">
    <property type="nucleotide sequence ID" value="XM_027265103.1"/>
</dbReference>
<reference evidence="3" key="2">
    <citation type="submission" date="2025-08" db="UniProtKB">
        <authorList>
            <consortium name="RefSeq"/>
        </authorList>
    </citation>
    <scope>IDENTIFICATION</scope>
    <source>
        <tissue evidence="3">Leaves</tissue>
    </source>
</reference>
<dbReference type="SMART" id="SM00256">
    <property type="entry name" value="FBOX"/>
    <property type="match status" value="1"/>
</dbReference>
<dbReference type="PANTHER" id="PTHR31672">
    <property type="entry name" value="BNACNNG10540D PROTEIN"/>
    <property type="match status" value="1"/>
</dbReference>
<dbReference type="AlphaFoldDB" id="A0A6P6WZX9"/>
<name>A0A6P6WZX9_COFAR</name>
<evidence type="ECO:0000259" key="1">
    <source>
        <dbReference type="PROSITE" id="PS50181"/>
    </source>
</evidence>
<sequence length="401" mass="46365">MESTAPKVPHGHLPPELIFDILLRLLVKSLLRFTCVSKSWNSLISSPEFIKTHLKETSNARNTAHRKLIFSSTFSPVLDFLTECNFDSVLYSPTIEATDMVTHMVASSMTEATKIQHPAKKSIDIVGSCNGLVCIAMEYTFNPFASDSIRDLCFFLWNPSIRKYRKLPQCSFGFDFENSDVAAYGFGYDELHDDYKFIAFLRVRSPEKIAEDYDVEIYSQRTNSWKTNEVFKKYCFLPFQGGYFVDGKLHWSGTFHHEEEDHYPSYKIVSFDLADETYGEIELPENYKRKSNALRWSIGVLGEGRLAFFWLHTPDLDVWIMTDYGATQSWTKMCSIRYPKDLQCRLGFHLNVHPVFLSKRGELLLKVKSLLLLYNLEDGAYKILEVRSKLRGFRGILKVDM</sequence>
<dbReference type="Proteomes" id="UP001652660">
    <property type="component" value="Chromosome 3e"/>
</dbReference>
<evidence type="ECO:0000313" key="3">
    <source>
        <dbReference type="RefSeq" id="XP_027120904.1"/>
    </source>
</evidence>
<dbReference type="SUPFAM" id="SSF81383">
    <property type="entry name" value="F-box domain"/>
    <property type="match status" value="1"/>
</dbReference>
<dbReference type="GeneID" id="113737971"/>
<dbReference type="InterPro" id="IPR001810">
    <property type="entry name" value="F-box_dom"/>
</dbReference>
<gene>
    <name evidence="3" type="primary">LOC113737971</name>
</gene>
<organism evidence="2 3">
    <name type="scientific">Coffea arabica</name>
    <name type="common">Arabian coffee</name>
    <dbReference type="NCBI Taxonomy" id="13443"/>
    <lineage>
        <taxon>Eukaryota</taxon>
        <taxon>Viridiplantae</taxon>
        <taxon>Streptophyta</taxon>
        <taxon>Embryophyta</taxon>
        <taxon>Tracheophyta</taxon>
        <taxon>Spermatophyta</taxon>
        <taxon>Magnoliopsida</taxon>
        <taxon>eudicotyledons</taxon>
        <taxon>Gunneridae</taxon>
        <taxon>Pentapetalae</taxon>
        <taxon>asterids</taxon>
        <taxon>lamiids</taxon>
        <taxon>Gentianales</taxon>
        <taxon>Rubiaceae</taxon>
        <taxon>Ixoroideae</taxon>
        <taxon>Gardenieae complex</taxon>
        <taxon>Bertiereae - Coffeeae clade</taxon>
        <taxon>Coffeeae</taxon>
        <taxon>Coffea</taxon>
    </lineage>
</organism>